<keyword evidence="3 4" id="KW-0238">DNA-binding</keyword>
<evidence type="ECO:0000313" key="6">
    <source>
        <dbReference type="Proteomes" id="UP000715095"/>
    </source>
</evidence>
<dbReference type="InterPro" id="IPR023646">
    <property type="entry name" value="Prisomal_replication_PriB"/>
</dbReference>
<organism evidence="5 6">
    <name type="scientific">Sutterella massiliensis</name>
    <dbReference type="NCBI Taxonomy" id="1816689"/>
    <lineage>
        <taxon>Bacteria</taxon>
        <taxon>Pseudomonadati</taxon>
        <taxon>Pseudomonadota</taxon>
        <taxon>Betaproteobacteria</taxon>
        <taxon>Burkholderiales</taxon>
        <taxon>Sutterellaceae</taxon>
        <taxon>Sutterella</taxon>
    </lineage>
</organism>
<dbReference type="Gene3D" id="2.40.50.140">
    <property type="entry name" value="Nucleic acid-binding proteins"/>
    <property type="match status" value="1"/>
</dbReference>
<evidence type="ECO:0000256" key="3">
    <source>
        <dbReference type="ARBA" id="ARBA00023125"/>
    </source>
</evidence>
<dbReference type="Pfam" id="PF22657">
    <property type="entry name" value="SSB_1"/>
    <property type="match status" value="1"/>
</dbReference>
<keyword evidence="2" id="KW-0235">DNA replication</keyword>
<dbReference type="InterPro" id="IPR012340">
    <property type="entry name" value="NA-bd_OB-fold"/>
</dbReference>
<dbReference type="EMBL" id="JACJJC010000003">
    <property type="protein sequence ID" value="MBM6703477.1"/>
    <property type="molecule type" value="Genomic_DNA"/>
</dbReference>
<protein>
    <submittedName>
        <fullName evidence="5">Primosomal replication protein N</fullName>
    </submittedName>
</protein>
<accession>A0ABS2DQ82</accession>
<evidence type="ECO:0000313" key="5">
    <source>
        <dbReference type="EMBL" id="MBM6703477.1"/>
    </source>
</evidence>
<dbReference type="PIRSF" id="PIRSF003135">
    <property type="entry name" value="Primosomal_n"/>
    <property type="match status" value="1"/>
</dbReference>
<keyword evidence="6" id="KW-1185">Reference proteome</keyword>
<proteinExistence type="predicted"/>
<dbReference type="InterPro" id="IPR000424">
    <property type="entry name" value="Primosome_PriB/ssb"/>
</dbReference>
<comment type="caution">
    <text evidence="5">The sequence shown here is derived from an EMBL/GenBank/DDBJ whole genome shotgun (WGS) entry which is preliminary data.</text>
</comment>
<dbReference type="Proteomes" id="UP000715095">
    <property type="component" value="Unassembled WGS sequence"/>
</dbReference>
<evidence type="ECO:0000256" key="1">
    <source>
        <dbReference type="ARBA" id="ARBA00022515"/>
    </source>
</evidence>
<dbReference type="NCBIfam" id="TIGR04418">
    <property type="entry name" value="PriB_gamma"/>
    <property type="match status" value="1"/>
</dbReference>
<dbReference type="SUPFAM" id="SSF50249">
    <property type="entry name" value="Nucleic acid-binding proteins"/>
    <property type="match status" value="1"/>
</dbReference>
<sequence>MNSVELVGTLTGKEAVRYTPAGLEVFEGTFHHRAQLVEAGRTRTLEFDFPAVSYAETAKALNGLAPGAQISLKGFLAPRSMKSRRLIVHITEFN</sequence>
<gene>
    <name evidence="5" type="primary">priB</name>
    <name evidence="5" type="ORF">H6A60_03065</name>
</gene>
<reference evidence="5 6" key="1">
    <citation type="journal article" date="2021" name="Sci. Rep.">
        <title>The distribution of antibiotic resistance genes in chicken gut microbiota commensals.</title>
        <authorList>
            <person name="Juricova H."/>
            <person name="Matiasovicova J."/>
            <person name="Kubasova T."/>
            <person name="Cejkova D."/>
            <person name="Rychlik I."/>
        </authorList>
    </citation>
    <scope>NUCLEOTIDE SEQUENCE [LARGE SCALE GENOMIC DNA]</scope>
    <source>
        <strain evidence="5 6">An829</strain>
    </source>
</reference>
<evidence type="ECO:0000256" key="4">
    <source>
        <dbReference type="PROSITE-ProRule" id="PRU00252"/>
    </source>
</evidence>
<keyword evidence="1" id="KW-0639">Primosome</keyword>
<dbReference type="PROSITE" id="PS50935">
    <property type="entry name" value="SSB"/>
    <property type="match status" value="1"/>
</dbReference>
<name>A0ABS2DQ82_9BURK</name>
<evidence type="ECO:0000256" key="2">
    <source>
        <dbReference type="ARBA" id="ARBA00022705"/>
    </source>
</evidence>